<comment type="caution">
    <text evidence="1">The sequence shown here is derived from an EMBL/GenBank/DDBJ whole genome shotgun (WGS) entry which is preliminary data.</text>
</comment>
<protein>
    <submittedName>
        <fullName evidence="1">Uncharacterized protein</fullName>
    </submittedName>
</protein>
<organism evidence="1 2">
    <name type="scientific">Hericium alpestre</name>
    <dbReference type="NCBI Taxonomy" id="135208"/>
    <lineage>
        <taxon>Eukaryota</taxon>
        <taxon>Fungi</taxon>
        <taxon>Dikarya</taxon>
        <taxon>Basidiomycota</taxon>
        <taxon>Agaricomycotina</taxon>
        <taxon>Agaricomycetes</taxon>
        <taxon>Russulales</taxon>
        <taxon>Hericiaceae</taxon>
        <taxon>Hericium</taxon>
    </lineage>
</organism>
<keyword evidence="2" id="KW-1185">Reference proteome</keyword>
<gene>
    <name evidence="1" type="ORF">EWM64_g1805</name>
</gene>
<dbReference type="Proteomes" id="UP000298061">
    <property type="component" value="Unassembled WGS sequence"/>
</dbReference>
<evidence type="ECO:0000313" key="1">
    <source>
        <dbReference type="EMBL" id="TFY82209.1"/>
    </source>
</evidence>
<dbReference type="OrthoDB" id="3152032at2759"/>
<dbReference type="AlphaFoldDB" id="A0A4Z0A8F0"/>
<name>A0A4Z0A8F0_9AGAM</name>
<sequence length="76" mass="8443">MISGANTTSPYSFYAIAPTAPHAFSLFGQSPRDMHDTYDEFGYILRPSNRQQVPIQKKRSFASGSLRGLRKLFGSA</sequence>
<reference evidence="1 2" key="1">
    <citation type="submission" date="2019-02" db="EMBL/GenBank/DDBJ databases">
        <title>Genome sequencing of the rare red list fungi Hericium alpestre (H. flagellum).</title>
        <authorList>
            <person name="Buettner E."/>
            <person name="Kellner H."/>
        </authorList>
    </citation>
    <scope>NUCLEOTIDE SEQUENCE [LARGE SCALE GENOMIC DNA]</scope>
    <source>
        <strain evidence="1 2">DSM 108284</strain>
    </source>
</reference>
<evidence type="ECO:0000313" key="2">
    <source>
        <dbReference type="Proteomes" id="UP000298061"/>
    </source>
</evidence>
<accession>A0A4Z0A8F0</accession>
<proteinExistence type="predicted"/>
<dbReference type="EMBL" id="SFCI01000131">
    <property type="protein sequence ID" value="TFY82209.1"/>
    <property type="molecule type" value="Genomic_DNA"/>
</dbReference>